<dbReference type="EMBL" id="JAPHNI010000052">
    <property type="protein sequence ID" value="KAJ8117452.1"/>
    <property type="molecule type" value="Genomic_DNA"/>
</dbReference>
<sequence length="170" mass="17871">MLSMRHILLSLGALSIPLVSSAPATSGARSEVPEVIPGPGLPSLASLGLTSEQLFALGKPESSEDDQSLMAVTRCGDQYGNVNNAIACYNYLRNLGRTDCRVPIGQRSVIMCTAGDIRIESSGVGASSWCEHVAMAVLYTVDHCTRPSQDVAGYAPAYGNGDLIVGTQRN</sequence>
<evidence type="ECO:0000313" key="2">
    <source>
        <dbReference type="Proteomes" id="UP001153331"/>
    </source>
</evidence>
<name>A0ACC2IQR6_9PLEO</name>
<protein>
    <submittedName>
        <fullName evidence="1">Uncharacterized protein</fullName>
    </submittedName>
</protein>
<reference evidence="1" key="1">
    <citation type="submission" date="2022-11" db="EMBL/GenBank/DDBJ databases">
        <title>Genome Sequence of Boeremia exigua.</title>
        <authorList>
            <person name="Buettner E."/>
        </authorList>
    </citation>
    <scope>NUCLEOTIDE SEQUENCE</scope>
    <source>
        <strain evidence="1">CU02</strain>
    </source>
</reference>
<dbReference type="Proteomes" id="UP001153331">
    <property type="component" value="Unassembled WGS sequence"/>
</dbReference>
<keyword evidence="2" id="KW-1185">Reference proteome</keyword>
<comment type="caution">
    <text evidence="1">The sequence shown here is derived from an EMBL/GenBank/DDBJ whole genome shotgun (WGS) entry which is preliminary data.</text>
</comment>
<accession>A0ACC2IQR6</accession>
<organism evidence="1 2">
    <name type="scientific">Boeremia exigua</name>
    <dbReference type="NCBI Taxonomy" id="749465"/>
    <lineage>
        <taxon>Eukaryota</taxon>
        <taxon>Fungi</taxon>
        <taxon>Dikarya</taxon>
        <taxon>Ascomycota</taxon>
        <taxon>Pezizomycotina</taxon>
        <taxon>Dothideomycetes</taxon>
        <taxon>Pleosporomycetidae</taxon>
        <taxon>Pleosporales</taxon>
        <taxon>Pleosporineae</taxon>
        <taxon>Didymellaceae</taxon>
        <taxon>Boeremia</taxon>
    </lineage>
</organism>
<gene>
    <name evidence="1" type="ORF">OPT61_g1358</name>
</gene>
<evidence type="ECO:0000313" key="1">
    <source>
        <dbReference type="EMBL" id="KAJ8117452.1"/>
    </source>
</evidence>
<proteinExistence type="predicted"/>